<gene>
    <name evidence="6" type="ORF">GGR05_004304</name>
</gene>
<dbReference type="Proteomes" id="UP000531216">
    <property type="component" value="Unassembled WGS sequence"/>
</dbReference>
<reference evidence="6 7" key="1">
    <citation type="submission" date="2020-08" db="EMBL/GenBank/DDBJ databases">
        <title>Genomic Encyclopedia of Type Strains, Phase IV (KMG-IV): sequencing the most valuable type-strain genomes for metagenomic binning, comparative biology and taxonomic classification.</title>
        <authorList>
            <person name="Goeker M."/>
        </authorList>
    </citation>
    <scope>NUCLEOTIDE SEQUENCE [LARGE SCALE GENOMIC DNA]</scope>
    <source>
        <strain evidence="6 7">DSM 25024</strain>
    </source>
</reference>
<dbReference type="SUPFAM" id="SSF53474">
    <property type="entry name" value="alpha/beta-Hydrolases"/>
    <property type="match status" value="1"/>
</dbReference>
<feature type="active site" description="Nucleophile" evidence="4">
    <location>
        <position position="175"/>
    </location>
</feature>
<organism evidence="6 7">
    <name type="scientific">Aureimonas phyllosphaerae</name>
    <dbReference type="NCBI Taxonomy" id="1166078"/>
    <lineage>
        <taxon>Bacteria</taxon>
        <taxon>Pseudomonadati</taxon>
        <taxon>Pseudomonadota</taxon>
        <taxon>Alphaproteobacteria</taxon>
        <taxon>Hyphomicrobiales</taxon>
        <taxon>Aurantimonadaceae</taxon>
        <taxon>Aureimonas</taxon>
    </lineage>
</organism>
<dbReference type="PRINTS" id="PR00412">
    <property type="entry name" value="EPOXHYDRLASE"/>
</dbReference>
<dbReference type="InterPro" id="IPR016292">
    <property type="entry name" value="Epoxide_hydrolase"/>
</dbReference>
<dbReference type="PANTHER" id="PTHR21661">
    <property type="entry name" value="EPOXIDE HYDROLASE 1-RELATED"/>
    <property type="match status" value="1"/>
</dbReference>
<comment type="similarity">
    <text evidence="1">Belongs to the peptidase S33 family.</text>
</comment>
<evidence type="ECO:0000313" key="6">
    <source>
        <dbReference type="EMBL" id="MBB3938133.1"/>
    </source>
</evidence>
<protein>
    <submittedName>
        <fullName evidence="6">Pimeloyl-ACP methyl ester carboxylesterase</fullName>
    </submittedName>
</protein>
<dbReference type="AlphaFoldDB" id="A0A7W6FWE3"/>
<dbReference type="GO" id="GO:0004301">
    <property type="term" value="F:epoxide hydrolase activity"/>
    <property type="evidence" value="ECO:0007669"/>
    <property type="project" value="TreeGrafter"/>
</dbReference>
<evidence type="ECO:0000256" key="2">
    <source>
        <dbReference type="ARBA" id="ARBA00022797"/>
    </source>
</evidence>
<sequence>MKPFEVNWSEADIEAVLERVRAYRFPPVPEGEGWRYGCDVTYLQDFCGYWTEAYDWRSAVERLNRFPQFIAEIDGVDIHFVHVVGETEGKRPLLLSHGWPGSHREFWKVIEPLAFPSRFGERAEDAFDVVVPSLPNFGFSGKPTKTIDQRQTAHLFDRLMREVLGYARYHAHGGDWGALVTGLLALERPSSLHAIHLTMMFPAPSAEPDTPEEQAWAKEMASIEKEKGGYRHLQGSKPQSLSWVVGDNPVAQAAWILERYHDWCDHRDRRFEDVFDRDELLDTIMIYVMTGAFHSSIRYYSAAQEAKLRNLPEGLRIKVPTAFARFPDPLHLWPPRSIAEKGYAEITRWTEMPRGGHFAALEAPNLLIDDLRAWAKGSSQRD</sequence>
<keyword evidence="3" id="KW-0378">Hydrolase</keyword>
<dbReference type="GO" id="GO:0097176">
    <property type="term" value="P:epoxide metabolic process"/>
    <property type="evidence" value="ECO:0007669"/>
    <property type="project" value="TreeGrafter"/>
</dbReference>
<evidence type="ECO:0000256" key="3">
    <source>
        <dbReference type="ARBA" id="ARBA00022801"/>
    </source>
</evidence>
<feature type="active site" description="Proton acceptor" evidence="4">
    <location>
        <position position="357"/>
    </location>
</feature>
<dbReference type="PANTHER" id="PTHR21661:SF35">
    <property type="entry name" value="EPOXIDE HYDROLASE"/>
    <property type="match status" value="1"/>
</dbReference>
<name>A0A7W6FWE3_9HYPH</name>
<proteinExistence type="inferred from homology"/>
<dbReference type="EMBL" id="JACIDO010000018">
    <property type="protein sequence ID" value="MBB3938133.1"/>
    <property type="molecule type" value="Genomic_DNA"/>
</dbReference>
<dbReference type="Gene3D" id="3.40.50.1820">
    <property type="entry name" value="alpha/beta hydrolase"/>
    <property type="match status" value="1"/>
</dbReference>
<keyword evidence="2" id="KW-0058">Aromatic hydrocarbons catabolism</keyword>
<dbReference type="RefSeq" id="WP_090966443.1">
    <property type="nucleotide sequence ID" value="NZ_FOOA01000029.1"/>
</dbReference>
<evidence type="ECO:0000256" key="1">
    <source>
        <dbReference type="ARBA" id="ARBA00010088"/>
    </source>
</evidence>
<dbReference type="InterPro" id="IPR029058">
    <property type="entry name" value="AB_hydrolase_fold"/>
</dbReference>
<dbReference type="Pfam" id="PF06441">
    <property type="entry name" value="EHN"/>
    <property type="match status" value="1"/>
</dbReference>
<accession>A0A7W6FWE3</accession>
<evidence type="ECO:0000256" key="4">
    <source>
        <dbReference type="PIRSR" id="PIRSR001112-1"/>
    </source>
</evidence>
<dbReference type="InterPro" id="IPR000639">
    <property type="entry name" value="Epox_hydrolase-like"/>
</dbReference>
<evidence type="ECO:0000259" key="5">
    <source>
        <dbReference type="Pfam" id="PF06441"/>
    </source>
</evidence>
<feature type="domain" description="Epoxide hydrolase N-terminal" evidence="5">
    <location>
        <begin position="1"/>
        <end position="106"/>
    </location>
</feature>
<keyword evidence="7" id="KW-1185">Reference proteome</keyword>
<dbReference type="OrthoDB" id="27092at2"/>
<dbReference type="InterPro" id="IPR010497">
    <property type="entry name" value="Epoxide_hydro_N"/>
</dbReference>
<feature type="active site" description="Proton donor" evidence="4">
    <location>
        <position position="300"/>
    </location>
</feature>
<dbReference type="PIRSF" id="PIRSF001112">
    <property type="entry name" value="Epoxide_hydrolase"/>
    <property type="match status" value="1"/>
</dbReference>
<evidence type="ECO:0000313" key="7">
    <source>
        <dbReference type="Proteomes" id="UP000531216"/>
    </source>
</evidence>
<comment type="caution">
    <text evidence="6">The sequence shown here is derived from an EMBL/GenBank/DDBJ whole genome shotgun (WGS) entry which is preliminary data.</text>
</comment>